<keyword evidence="2" id="KW-1133">Transmembrane helix</keyword>
<keyword evidence="2" id="KW-0472">Membrane</keyword>
<dbReference type="AlphaFoldDB" id="A0AA36I767"/>
<protein>
    <submittedName>
        <fullName evidence="3">Uncharacterized protein</fullName>
    </submittedName>
</protein>
<evidence type="ECO:0000256" key="2">
    <source>
        <dbReference type="SAM" id="Phobius"/>
    </source>
</evidence>
<feature type="transmembrane region" description="Helical" evidence="2">
    <location>
        <begin position="108"/>
        <end position="128"/>
    </location>
</feature>
<evidence type="ECO:0000313" key="4">
    <source>
        <dbReference type="Proteomes" id="UP001178507"/>
    </source>
</evidence>
<gene>
    <name evidence="3" type="ORF">EVOR1521_LOCUS9721</name>
</gene>
<keyword evidence="2" id="KW-0812">Transmembrane</keyword>
<evidence type="ECO:0000256" key="1">
    <source>
        <dbReference type="SAM" id="MobiDB-lite"/>
    </source>
</evidence>
<dbReference type="Proteomes" id="UP001178507">
    <property type="component" value="Unassembled WGS sequence"/>
</dbReference>
<feature type="region of interest" description="Disordered" evidence="1">
    <location>
        <begin position="208"/>
        <end position="231"/>
    </location>
</feature>
<proteinExistence type="predicted"/>
<sequence>MGNSFASYDMSVPPGGAVISLQSPQECCQTKPQLTEKQKPMCMAMLGESEWTDHMNKLSSIVGNYWNEMLPFLGVPVAFTAALAAFVFRMTDTREGRGLEGDSLVANLVLLPVVFLTFLIVIGGRAFIVQKNTALDTEVHGWCRDVTIASGRAVHVQYRTRWTGSPSSFSLASNKKPRRLLQAKERKDHANDRLHAGWGLRPGRLRHGHGAARGLARSTASSDGPKRRGDCHGSSWRVCGPELYLHPRRSGGYPACGRSNGGGPGCGQWYGVSLRGLSRGFRSPASVIPRWNPHVGVDRWISSHHLGPPVLTMAHFCRVGHIDP</sequence>
<name>A0AA36I767_9DINO</name>
<feature type="transmembrane region" description="Helical" evidence="2">
    <location>
        <begin position="69"/>
        <end position="88"/>
    </location>
</feature>
<reference evidence="3" key="1">
    <citation type="submission" date="2023-08" db="EMBL/GenBank/DDBJ databases">
        <authorList>
            <person name="Chen Y."/>
            <person name="Shah S."/>
            <person name="Dougan E. K."/>
            <person name="Thang M."/>
            <person name="Chan C."/>
        </authorList>
    </citation>
    <scope>NUCLEOTIDE SEQUENCE</scope>
</reference>
<organism evidence="3 4">
    <name type="scientific">Effrenium voratum</name>
    <dbReference type="NCBI Taxonomy" id="2562239"/>
    <lineage>
        <taxon>Eukaryota</taxon>
        <taxon>Sar</taxon>
        <taxon>Alveolata</taxon>
        <taxon>Dinophyceae</taxon>
        <taxon>Suessiales</taxon>
        <taxon>Symbiodiniaceae</taxon>
        <taxon>Effrenium</taxon>
    </lineage>
</organism>
<evidence type="ECO:0000313" key="3">
    <source>
        <dbReference type="EMBL" id="CAJ1382326.1"/>
    </source>
</evidence>
<accession>A0AA36I767</accession>
<dbReference type="EMBL" id="CAUJNA010000890">
    <property type="protein sequence ID" value="CAJ1382326.1"/>
    <property type="molecule type" value="Genomic_DNA"/>
</dbReference>
<keyword evidence="4" id="KW-1185">Reference proteome</keyword>
<comment type="caution">
    <text evidence="3">The sequence shown here is derived from an EMBL/GenBank/DDBJ whole genome shotgun (WGS) entry which is preliminary data.</text>
</comment>